<evidence type="ECO:0000256" key="2">
    <source>
        <dbReference type="ARBA" id="ARBA00023172"/>
    </source>
</evidence>
<organism evidence="3 4">
    <name type="scientific">Brevibacillus formosus</name>
    <dbReference type="NCBI Taxonomy" id="54913"/>
    <lineage>
        <taxon>Bacteria</taxon>
        <taxon>Bacillati</taxon>
        <taxon>Bacillota</taxon>
        <taxon>Bacilli</taxon>
        <taxon>Bacillales</taxon>
        <taxon>Paenibacillaceae</taxon>
        <taxon>Brevibacillus</taxon>
    </lineage>
</organism>
<keyword evidence="1" id="KW-0238">DNA-binding</keyword>
<dbReference type="AlphaFoldDB" id="A0A220MIE4"/>
<dbReference type="Gene3D" id="1.10.150.130">
    <property type="match status" value="1"/>
</dbReference>
<name>A0A220MIE4_9BACL</name>
<dbReference type="Proteomes" id="UP000197781">
    <property type="component" value="Chromosome"/>
</dbReference>
<protein>
    <recommendedName>
        <fullName evidence="5">Core-binding (CB) domain-containing protein</fullName>
    </recommendedName>
</protein>
<accession>A0A220MIE4</accession>
<dbReference type="GO" id="GO:0003677">
    <property type="term" value="F:DNA binding"/>
    <property type="evidence" value="ECO:0007669"/>
    <property type="project" value="UniProtKB-KW"/>
</dbReference>
<reference evidence="3 4" key="1">
    <citation type="submission" date="2016-11" db="EMBL/GenBank/DDBJ databases">
        <authorList>
            <person name="Jaros S."/>
            <person name="Januszkiewicz K."/>
            <person name="Wedrychowicz H."/>
        </authorList>
    </citation>
    <scope>NUCLEOTIDE SEQUENCE [LARGE SCALE GENOMIC DNA]</scope>
    <source>
        <strain evidence="3 4">NF2</strain>
    </source>
</reference>
<dbReference type="RefSeq" id="WP_088908288.1">
    <property type="nucleotide sequence ID" value="NZ_CP018145.1"/>
</dbReference>
<dbReference type="SUPFAM" id="SSF56349">
    <property type="entry name" value="DNA breaking-rejoining enzymes"/>
    <property type="match status" value="1"/>
</dbReference>
<dbReference type="GO" id="GO:0015074">
    <property type="term" value="P:DNA integration"/>
    <property type="evidence" value="ECO:0007669"/>
    <property type="project" value="InterPro"/>
</dbReference>
<evidence type="ECO:0000256" key="1">
    <source>
        <dbReference type="ARBA" id="ARBA00023125"/>
    </source>
</evidence>
<proteinExistence type="predicted"/>
<dbReference type="EMBL" id="CP018145">
    <property type="protein sequence ID" value="ASJ54549.1"/>
    <property type="molecule type" value="Genomic_DNA"/>
</dbReference>
<evidence type="ECO:0008006" key="5">
    <source>
        <dbReference type="Google" id="ProtNLM"/>
    </source>
</evidence>
<keyword evidence="2" id="KW-0233">DNA recombination</keyword>
<dbReference type="InterPro" id="IPR010998">
    <property type="entry name" value="Integrase_recombinase_N"/>
</dbReference>
<dbReference type="InterPro" id="IPR011010">
    <property type="entry name" value="DNA_brk_join_enz"/>
</dbReference>
<dbReference type="Gene3D" id="1.10.443.10">
    <property type="entry name" value="Intergrase catalytic core"/>
    <property type="match status" value="1"/>
</dbReference>
<dbReference type="GO" id="GO:0006310">
    <property type="term" value="P:DNA recombination"/>
    <property type="evidence" value="ECO:0007669"/>
    <property type="project" value="UniProtKB-KW"/>
</dbReference>
<evidence type="ECO:0000313" key="4">
    <source>
        <dbReference type="Proteomes" id="UP000197781"/>
    </source>
</evidence>
<evidence type="ECO:0000313" key="3">
    <source>
        <dbReference type="EMBL" id="ASJ54549.1"/>
    </source>
</evidence>
<dbReference type="InterPro" id="IPR013762">
    <property type="entry name" value="Integrase-like_cat_sf"/>
</dbReference>
<dbReference type="KEGG" id="bfm:BP422_13860"/>
<sequence length="418" mass="48031">MIEKKVAILSEKRHSVRFGVKSVTINFAFKNSSQGNMPKKHAVIVLKNLQNQKEIIHPVTDFILSRWKGRAYNTQRTHANNVMMFLNYVLLDNRKHFKVTSLEKLELSHGSSFLNDLTRSGKSRVTVKSAERTLTEFFVFLSKKGIVDIAPDEFKKSSMYYDARKSYTLSPFDGVILPGRSKKSNTAHMIPEEYILPFLELAVQVANPIALGVYMQFFGGIRVGGLVNIRRSNITTIGAYGENGLVIKLDTQMLRQDISDTSGSSFVKKPRKQYVFPIQDWLSILYKKHLENYKPKDGSDALFINRDGKAMTGRTYRDYFTKLKRKFLEQLRKSSNPNDKMWALKLESMKWSTHLGRGVFTNLLSEEAANPYDIALPRGDDSLVSAMAYQGNTMRMKENLERRMDEMYKNYLPNLIKE</sequence>
<gene>
    <name evidence="3" type="ORF">BP422_13860</name>
</gene>